<proteinExistence type="predicted"/>
<evidence type="ECO:0000256" key="1">
    <source>
        <dbReference type="SAM" id="MobiDB-lite"/>
    </source>
</evidence>
<dbReference type="EMBL" id="KZ679127">
    <property type="protein sequence ID" value="PTB80220.1"/>
    <property type="molecule type" value="Genomic_DNA"/>
</dbReference>
<feature type="compositionally biased region" description="Polar residues" evidence="1">
    <location>
        <begin position="220"/>
        <end position="231"/>
    </location>
</feature>
<keyword evidence="3" id="KW-1185">Reference proteome</keyword>
<dbReference type="AlphaFoldDB" id="A0A2T4CFA4"/>
<feature type="compositionally biased region" description="Basic residues" evidence="1">
    <location>
        <begin position="186"/>
        <end position="203"/>
    </location>
</feature>
<gene>
    <name evidence="2" type="ORF">M440DRAFT_187354</name>
</gene>
<dbReference type="Proteomes" id="UP000240760">
    <property type="component" value="Unassembled WGS sequence"/>
</dbReference>
<protein>
    <submittedName>
        <fullName evidence="2">Uncharacterized protein</fullName>
    </submittedName>
</protein>
<reference evidence="2 3" key="1">
    <citation type="submission" date="2016-07" db="EMBL/GenBank/DDBJ databases">
        <title>Multiple horizontal gene transfer events from other fungi enriched the ability of initially mycotrophic Trichoderma (Ascomycota) to feed on dead plant biomass.</title>
        <authorList>
            <consortium name="DOE Joint Genome Institute"/>
            <person name="Aerts A."/>
            <person name="Atanasova L."/>
            <person name="Chenthamara K."/>
            <person name="Zhang J."/>
            <person name="Grujic M."/>
            <person name="Henrissat B."/>
            <person name="Kuo A."/>
            <person name="Salamov A."/>
            <person name="Lipzen A."/>
            <person name="Labutti K."/>
            <person name="Barry K."/>
            <person name="Miao Y."/>
            <person name="Rahimi M.J."/>
            <person name="Shen Q."/>
            <person name="Grigoriev I.V."/>
            <person name="Kubicek C.P."/>
            <person name="Druzhinina I.S."/>
        </authorList>
    </citation>
    <scope>NUCLEOTIDE SEQUENCE [LARGE SCALE GENOMIC DNA]</scope>
    <source>
        <strain evidence="2 3">ATCC 18648</strain>
    </source>
</reference>
<organism evidence="2 3">
    <name type="scientific">Trichoderma longibrachiatum ATCC 18648</name>
    <dbReference type="NCBI Taxonomy" id="983965"/>
    <lineage>
        <taxon>Eukaryota</taxon>
        <taxon>Fungi</taxon>
        <taxon>Dikarya</taxon>
        <taxon>Ascomycota</taxon>
        <taxon>Pezizomycotina</taxon>
        <taxon>Sordariomycetes</taxon>
        <taxon>Hypocreomycetidae</taxon>
        <taxon>Hypocreales</taxon>
        <taxon>Hypocreaceae</taxon>
        <taxon>Trichoderma</taxon>
    </lineage>
</organism>
<feature type="compositionally biased region" description="Basic and acidic residues" evidence="1">
    <location>
        <begin position="204"/>
        <end position="218"/>
    </location>
</feature>
<name>A0A2T4CFA4_TRILO</name>
<evidence type="ECO:0000313" key="2">
    <source>
        <dbReference type="EMBL" id="PTB80220.1"/>
    </source>
</evidence>
<accession>A0A2T4CFA4</accession>
<feature type="region of interest" description="Disordered" evidence="1">
    <location>
        <begin position="182"/>
        <end position="231"/>
    </location>
</feature>
<sequence>MRLWRGEMGPGSPSITNLGPSIGAFGRHWLSAAPLKPKSWCRSQRRNEDKRAQAVGADARSLSLLSLNSSFPSPSAISGSVKALRSLGFVPFASSPRYRRPFSRDSPLPAWLLRRLTLPTSPRSLLSRSLVTAVTSDRTGCASDPRLCCLFFSAFLSQSESRQEQPQTPASSYHLDHLSPRLGWTKSKRKRQTITTNHNHHFNCQKEKKEQEKKKESARAATNHSNTQFDHLRSNWSRLRCRRPASPPPCLPT</sequence>
<evidence type="ECO:0000313" key="3">
    <source>
        <dbReference type="Proteomes" id="UP000240760"/>
    </source>
</evidence>